<evidence type="ECO:0000313" key="2">
    <source>
        <dbReference type="Proteomes" id="UP000320300"/>
    </source>
</evidence>
<dbReference type="AlphaFoldDB" id="A0A521DEH0"/>
<gene>
    <name evidence="1" type="ORF">SAMN06265348_105285</name>
</gene>
<evidence type="ECO:0000313" key="1">
    <source>
        <dbReference type="EMBL" id="SMO69988.1"/>
    </source>
</evidence>
<dbReference type="Proteomes" id="UP000320300">
    <property type="component" value="Unassembled WGS sequence"/>
</dbReference>
<accession>A0A521DEH0</accession>
<name>A0A521DEH0_9SPHI</name>
<dbReference type="EMBL" id="FXTN01000005">
    <property type="protein sequence ID" value="SMO69988.1"/>
    <property type="molecule type" value="Genomic_DNA"/>
</dbReference>
<organism evidence="1 2">
    <name type="scientific">Pedobacter westerhofensis</name>
    <dbReference type="NCBI Taxonomy" id="425512"/>
    <lineage>
        <taxon>Bacteria</taxon>
        <taxon>Pseudomonadati</taxon>
        <taxon>Bacteroidota</taxon>
        <taxon>Sphingobacteriia</taxon>
        <taxon>Sphingobacteriales</taxon>
        <taxon>Sphingobacteriaceae</taxon>
        <taxon>Pedobacter</taxon>
    </lineage>
</organism>
<sequence length="45" mass="5061">MKVPCRTAVLIIVLVTGIMDAGMAQEKNNKLMIYQLLPRLFGNKQ</sequence>
<protein>
    <submittedName>
        <fullName evidence="1">Uncharacterized protein</fullName>
    </submittedName>
</protein>
<keyword evidence="2" id="KW-1185">Reference proteome</keyword>
<reference evidence="1 2" key="1">
    <citation type="submission" date="2017-05" db="EMBL/GenBank/DDBJ databases">
        <authorList>
            <person name="Varghese N."/>
            <person name="Submissions S."/>
        </authorList>
    </citation>
    <scope>NUCLEOTIDE SEQUENCE [LARGE SCALE GENOMIC DNA]</scope>
    <source>
        <strain evidence="1 2">DSM 19036</strain>
    </source>
</reference>
<proteinExistence type="predicted"/>